<organism evidence="8">
    <name type="scientific">marine sediment metagenome</name>
    <dbReference type="NCBI Taxonomy" id="412755"/>
    <lineage>
        <taxon>unclassified sequences</taxon>
        <taxon>metagenomes</taxon>
        <taxon>ecological metagenomes</taxon>
    </lineage>
</organism>
<dbReference type="InterPro" id="IPR007175">
    <property type="entry name" value="Rpr2/Snm1/Rpp21"/>
</dbReference>
<keyword evidence="7" id="KW-0862">Zinc</keyword>
<sequence>MTRNKRNNRLLIKRIAKLRMLYLFQKAHDVFPEKKALANRYVYLARRYAQRARIKIPDEWKKRICHKCKTFLYPGINYRIRLHSHKGKGSHISLTCLECKKTTRYFINLRN</sequence>
<dbReference type="GO" id="GO:0001682">
    <property type="term" value="P:tRNA 5'-leader removal"/>
    <property type="evidence" value="ECO:0007669"/>
    <property type="project" value="InterPro"/>
</dbReference>
<dbReference type="PIRSF" id="PIRSF004878">
    <property type="entry name" value="RNase_P_4"/>
    <property type="match status" value="1"/>
</dbReference>
<reference evidence="8" key="1">
    <citation type="journal article" date="2015" name="Nature">
        <title>Complex archaea that bridge the gap between prokaryotes and eukaryotes.</title>
        <authorList>
            <person name="Spang A."/>
            <person name="Saw J.H."/>
            <person name="Jorgensen S.L."/>
            <person name="Zaremba-Niedzwiedzka K."/>
            <person name="Martijn J."/>
            <person name="Lind A.E."/>
            <person name="van Eijk R."/>
            <person name="Schleper C."/>
            <person name="Guy L."/>
            <person name="Ettema T.J."/>
        </authorList>
    </citation>
    <scope>NUCLEOTIDE SEQUENCE</scope>
</reference>
<dbReference type="InterPro" id="IPR016432">
    <property type="entry name" value="RNP4"/>
</dbReference>
<comment type="caution">
    <text evidence="8">The sequence shown here is derived from an EMBL/GenBank/DDBJ whole genome shotgun (WGS) entry which is preliminary data.</text>
</comment>
<accession>A0A0F9S1Z7</accession>
<keyword evidence="4" id="KW-0479">Metal-binding</keyword>
<evidence type="ECO:0000256" key="2">
    <source>
        <dbReference type="ARBA" id="ARBA00022694"/>
    </source>
</evidence>
<dbReference type="Pfam" id="PF04032">
    <property type="entry name" value="Rpr2"/>
    <property type="match status" value="1"/>
</dbReference>
<dbReference type="HAMAP" id="MF_00757">
    <property type="entry name" value="RNase_P_4"/>
    <property type="match status" value="1"/>
</dbReference>
<keyword evidence="2" id="KW-0819">tRNA processing</keyword>
<dbReference type="GO" id="GO:0046872">
    <property type="term" value="F:metal ion binding"/>
    <property type="evidence" value="ECO:0007669"/>
    <property type="project" value="UniProtKB-KW"/>
</dbReference>
<protein>
    <submittedName>
        <fullName evidence="8">Uncharacterized protein</fullName>
    </submittedName>
</protein>
<evidence type="ECO:0000256" key="5">
    <source>
        <dbReference type="ARBA" id="ARBA00022759"/>
    </source>
</evidence>
<evidence type="ECO:0000256" key="7">
    <source>
        <dbReference type="ARBA" id="ARBA00022833"/>
    </source>
</evidence>
<dbReference type="AlphaFoldDB" id="A0A0F9S1Z7"/>
<evidence type="ECO:0000256" key="4">
    <source>
        <dbReference type="ARBA" id="ARBA00022723"/>
    </source>
</evidence>
<keyword evidence="6" id="KW-0378">Hydrolase</keyword>
<dbReference type="PANTHER" id="PTHR14742:SF0">
    <property type="entry name" value="RIBONUCLEASE P PROTEIN SUBUNIT P21"/>
    <property type="match status" value="1"/>
</dbReference>
<name>A0A0F9S1Z7_9ZZZZ</name>
<keyword evidence="3" id="KW-0540">Nuclease</keyword>
<evidence type="ECO:0000313" key="8">
    <source>
        <dbReference type="EMBL" id="KKN62770.1"/>
    </source>
</evidence>
<evidence type="ECO:0000256" key="1">
    <source>
        <dbReference type="ARBA" id="ARBA00022490"/>
    </source>
</evidence>
<evidence type="ECO:0000256" key="3">
    <source>
        <dbReference type="ARBA" id="ARBA00022722"/>
    </source>
</evidence>
<dbReference type="GO" id="GO:0016787">
    <property type="term" value="F:hydrolase activity"/>
    <property type="evidence" value="ECO:0007669"/>
    <property type="project" value="UniProtKB-KW"/>
</dbReference>
<dbReference type="PANTHER" id="PTHR14742">
    <property type="entry name" value="RIBONUCLEASE P SUBUNIT P21"/>
    <property type="match status" value="1"/>
</dbReference>
<dbReference type="GO" id="GO:0004519">
    <property type="term" value="F:endonuclease activity"/>
    <property type="evidence" value="ECO:0007669"/>
    <property type="project" value="UniProtKB-KW"/>
</dbReference>
<keyword evidence="5" id="KW-0255">Endonuclease</keyword>
<dbReference type="Gene3D" id="1.20.5.420">
    <property type="entry name" value="Immunoglobulin FC, subunit C"/>
    <property type="match status" value="1"/>
</dbReference>
<keyword evidence="1" id="KW-0963">Cytoplasm</keyword>
<gene>
    <name evidence="8" type="ORF">LCGC14_0508310</name>
</gene>
<proteinExistence type="inferred from homology"/>
<dbReference type="Gene3D" id="6.20.50.20">
    <property type="match status" value="1"/>
</dbReference>
<dbReference type="EMBL" id="LAZR01000613">
    <property type="protein sequence ID" value="KKN62770.1"/>
    <property type="molecule type" value="Genomic_DNA"/>
</dbReference>
<dbReference type="GO" id="GO:0030677">
    <property type="term" value="C:ribonuclease P complex"/>
    <property type="evidence" value="ECO:0007669"/>
    <property type="project" value="InterPro"/>
</dbReference>
<evidence type="ECO:0000256" key="6">
    <source>
        <dbReference type="ARBA" id="ARBA00022801"/>
    </source>
</evidence>